<dbReference type="STRING" id="1166340.SAMN05192583_1757"/>
<feature type="binding site" evidence="2">
    <location>
        <position position="342"/>
    </location>
    <ligand>
        <name>L-tryptophan</name>
        <dbReference type="ChEBI" id="CHEBI:57912"/>
    </ligand>
</feature>
<dbReference type="GO" id="GO:0004497">
    <property type="term" value="F:monooxygenase activity"/>
    <property type="evidence" value="ECO:0007669"/>
    <property type="project" value="InterPro"/>
</dbReference>
<feature type="binding site" evidence="2">
    <location>
        <position position="78"/>
    </location>
    <ligand>
        <name>7-chloro-L-tryptophan</name>
        <dbReference type="ChEBI" id="CHEBI:58713"/>
    </ligand>
</feature>
<name>A0A1H8CUK6_9SPHN</name>
<proteinExistence type="predicted"/>
<dbReference type="InterPro" id="IPR036188">
    <property type="entry name" value="FAD/NAD-bd_sf"/>
</dbReference>
<feature type="binding site" evidence="2">
    <location>
        <position position="333"/>
    </location>
    <ligand>
        <name>FAD</name>
        <dbReference type="ChEBI" id="CHEBI:57692"/>
    </ligand>
</feature>
<organism evidence="3 4">
    <name type="scientific">Sphingomonas gellani</name>
    <dbReference type="NCBI Taxonomy" id="1166340"/>
    <lineage>
        <taxon>Bacteria</taxon>
        <taxon>Pseudomonadati</taxon>
        <taxon>Pseudomonadota</taxon>
        <taxon>Alphaproteobacteria</taxon>
        <taxon>Sphingomonadales</taxon>
        <taxon>Sphingomonadaceae</taxon>
        <taxon>Sphingomonas</taxon>
    </lineage>
</organism>
<dbReference type="AlphaFoldDB" id="A0A1H8CUK6"/>
<evidence type="ECO:0000256" key="2">
    <source>
        <dbReference type="PIRSR" id="PIRSR011396-2"/>
    </source>
</evidence>
<dbReference type="PANTHER" id="PTHR43747:SF4">
    <property type="entry name" value="FLAVIN-DEPENDENT TRYPTOPHAN HALOGENASE"/>
    <property type="match status" value="1"/>
</dbReference>
<dbReference type="InterPro" id="IPR033856">
    <property type="entry name" value="Trp_halogen"/>
</dbReference>
<keyword evidence="2" id="KW-0274">FAD</keyword>
<dbReference type="InterPro" id="IPR006905">
    <property type="entry name" value="Flavin_halogenase"/>
</dbReference>
<dbReference type="SUPFAM" id="SSF51905">
    <property type="entry name" value="FAD/NAD(P)-binding domain"/>
    <property type="match status" value="1"/>
</dbReference>
<accession>A0A1H8CUK6</accession>
<dbReference type="PANTHER" id="PTHR43747">
    <property type="entry name" value="FAD-BINDING PROTEIN"/>
    <property type="match status" value="1"/>
</dbReference>
<dbReference type="OrthoDB" id="462203at2"/>
<evidence type="ECO:0000256" key="1">
    <source>
        <dbReference type="PIRSR" id="PIRSR011396-1"/>
    </source>
</evidence>
<feature type="active site" evidence="1">
    <location>
        <position position="78"/>
    </location>
</feature>
<dbReference type="Pfam" id="PF04820">
    <property type="entry name" value="Trp_halogenase"/>
    <property type="match status" value="1"/>
</dbReference>
<gene>
    <name evidence="3" type="ORF">SAMN05192583_1757</name>
</gene>
<dbReference type="RefSeq" id="WP_093665300.1">
    <property type="nucleotide sequence ID" value="NZ_FOCF01000003.1"/>
</dbReference>
<protein>
    <submittedName>
        <fullName evidence="3">Tryptophan halogenase</fullName>
    </submittedName>
</protein>
<dbReference type="Gene3D" id="3.50.50.60">
    <property type="entry name" value="FAD/NAD(P)-binding domain"/>
    <property type="match status" value="1"/>
</dbReference>
<evidence type="ECO:0000313" key="3">
    <source>
        <dbReference type="EMBL" id="SEM98660.1"/>
    </source>
</evidence>
<reference evidence="4" key="1">
    <citation type="submission" date="2016-10" db="EMBL/GenBank/DDBJ databases">
        <authorList>
            <person name="Varghese N."/>
            <person name="Submissions S."/>
        </authorList>
    </citation>
    <scope>NUCLEOTIDE SEQUENCE [LARGE SCALE GENOMIC DNA]</scope>
    <source>
        <strain evidence="4">S6-262</strain>
    </source>
</reference>
<feature type="binding site" evidence="2">
    <location>
        <begin position="13"/>
        <end position="16"/>
    </location>
    <ligand>
        <name>FAD</name>
        <dbReference type="ChEBI" id="CHEBI:57692"/>
    </ligand>
</feature>
<dbReference type="InterPro" id="IPR050816">
    <property type="entry name" value="Flavin-dep_Halogenase_NPB"/>
</dbReference>
<keyword evidence="2" id="KW-0285">Flavoprotein</keyword>
<evidence type="ECO:0000313" key="4">
    <source>
        <dbReference type="Proteomes" id="UP000199206"/>
    </source>
</evidence>
<dbReference type="GO" id="GO:0000166">
    <property type="term" value="F:nucleotide binding"/>
    <property type="evidence" value="ECO:0007669"/>
    <property type="project" value="UniProtKB-KW"/>
</dbReference>
<keyword evidence="2" id="KW-0547">Nucleotide-binding</keyword>
<feature type="binding site" evidence="2">
    <location>
        <position position="346"/>
    </location>
    <ligand>
        <name>L-tryptophan</name>
        <dbReference type="ChEBI" id="CHEBI:57912"/>
    </ligand>
</feature>
<dbReference type="PIRSF" id="PIRSF011396">
    <property type="entry name" value="Trp_halogenase"/>
    <property type="match status" value="1"/>
</dbReference>
<dbReference type="Proteomes" id="UP000199206">
    <property type="component" value="Unassembled WGS sequence"/>
</dbReference>
<sequence>MDQQPVTIVIAGGGTAGWMTAAALGQFIESGYRIRLVESEEIGTVGVGEATIPQLRLFNSALGLDENAFLRATQGTFKLGIEFDGWRRPGESYLHAFGDIGRDVGLIAFQHYWLRARSLGVAGPLSHYALNDIAARAGRMHRGPAVTANTIPSLPYAFHFDAGLYAAYLRRFAEMRGVARTEGRIAHVERHGDSGDVAALHLASGERVEGDLFIDCTGFRGMLIEETMAAGFESWAHWLPCDRALALPTSNIAPPPPYTRAIARGAGWQWRIPLQHRTGNGLVYSSVHLSDDEAASALLGNLEGETLADPRPLRFTTGRRRQAWKGNVVAIGLASGFLEPLESTSIHMIQSAISRLLKFLPGRRIDPAERREYNRQTDYEIERIRDFLILHYHANERSEPFWQAMRAMPIPDTLAERIALWRGKGHIVREHEELFTEVAWFQVFAGQGVDPAGWHPLANAIPERDLGEFMETIEALYRREVGRWPAHDAFIAQHCAARR</sequence>
<dbReference type="EMBL" id="FOCF01000003">
    <property type="protein sequence ID" value="SEM98660.1"/>
    <property type="molecule type" value="Genomic_DNA"/>
</dbReference>
<keyword evidence="4" id="KW-1185">Reference proteome</keyword>